<dbReference type="SUPFAM" id="SSF52047">
    <property type="entry name" value="RNI-like"/>
    <property type="match status" value="1"/>
</dbReference>
<dbReference type="Proteomes" id="UP000807469">
    <property type="component" value="Unassembled WGS sequence"/>
</dbReference>
<accession>A0A9P5YTU9</accession>
<dbReference type="EMBL" id="MU155414">
    <property type="protein sequence ID" value="KAF9473821.1"/>
    <property type="molecule type" value="Genomic_DNA"/>
</dbReference>
<dbReference type="OrthoDB" id="2921803at2759"/>
<sequence length="408" mass="45580">MLPFDLIEKLVETVTLVDPSLSSTKACSLVSHDWLPICRKHIFASVVLNEPHLRGMRQAPRQITIPLLQKKIKACPDVAGYIRSVVYTLSELDFRSNASVDALVEVFTKLARLQSLSLVQGTGYEYRSLEWCRIRPAFVKVFRQSSLTSLSVIRIPNIIVADLAVCKSLDDIHFADVSFATACSEIPHSPLQLHTLAVGANDGADIEYLRDLRCSDGRAFIDFSKIKDVALGNFTPHDIDNSEELLRLCTSIENMKITLNLYKQEAGDQDTFIPAGLSNVQTLKNLFYELTLYGYDDGEDVYLCLSEELSKMAYKNVLEEICIQVSLPMWGNSLRDYSPGAEWGTIDEVLGGPGFPTLRDVTVAIVINSSNKDIKEIAKKFRAMEKVQFGRLSASNSVRFHFLIGQSD</sequence>
<dbReference type="AlphaFoldDB" id="A0A9P5YTU9"/>
<keyword evidence="2" id="KW-1185">Reference proteome</keyword>
<reference evidence="1" key="1">
    <citation type="submission" date="2020-11" db="EMBL/GenBank/DDBJ databases">
        <authorList>
            <consortium name="DOE Joint Genome Institute"/>
            <person name="Ahrendt S."/>
            <person name="Riley R."/>
            <person name="Andreopoulos W."/>
            <person name="Labutti K."/>
            <person name="Pangilinan J."/>
            <person name="Ruiz-Duenas F.J."/>
            <person name="Barrasa J.M."/>
            <person name="Sanchez-Garcia M."/>
            <person name="Camarero S."/>
            <person name="Miyauchi S."/>
            <person name="Serrano A."/>
            <person name="Linde D."/>
            <person name="Babiker R."/>
            <person name="Drula E."/>
            <person name="Ayuso-Fernandez I."/>
            <person name="Pacheco R."/>
            <person name="Padilla G."/>
            <person name="Ferreira P."/>
            <person name="Barriuso J."/>
            <person name="Kellner H."/>
            <person name="Castanera R."/>
            <person name="Alfaro M."/>
            <person name="Ramirez L."/>
            <person name="Pisabarro A.G."/>
            <person name="Kuo A."/>
            <person name="Tritt A."/>
            <person name="Lipzen A."/>
            <person name="He G."/>
            <person name="Yan M."/>
            <person name="Ng V."/>
            <person name="Cullen D."/>
            <person name="Martin F."/>
            <person name="Rosso M.-N."/>
            <person name="Henrissat B."/>
            <person name="Hibbett D."/>
            <person name="Martinez A.T."/>
            <person name="Grigoriev I.V."/>
        </authorList>
    </citation>
    <scope>NUCLEOTIDE SEQUENCE</scope>
    <source>
        <strain evidence="1">CIRM-BRFM 674</strain>
    </source>
</reference>
<evidence type="ECO:0000313" key="2">
    <source>
        <dbReference type="Proteomes" id="UP000807469"/>
    </source>
</evidence>
<comment type="caution">
    <text evidence="1">The sequence shown here is derived from an EMBL/GenBank/DDBJ whole genome shotgun (WGS) entry which is preliminary data.</text>
</comment>
<protein>
    <submittedName>
        <fullName evidence="1">Uncharacterized protein</fullName>
    </submittedName>
</protein>
<evidence type="ECO:0000313" key="1">
    <source>
        <dbReference type="EMBL" id="KAF9473821.1"/>
    </source>
</evidence>
<organism evidence="1 2">
    <name type="scientific">Pholiota conissans</name>
    <dbReference type="NCBI Taxonomy" id="109636"/>
    <lineage>
        <taxon>Eukaryota</taxon>
        <taxon>Fungi</taxon>
        <taxon>Dikarya</taxon>
        <taxon>Basidiomycota</taxon>
        <taxon>Agaricomycotina</taxon>
        <taxon>Agaricomycetes</taxon>
        <taxon>Agaricomycetidae</taxon>
        <taxon>Agaricales</taxon>
        <taxon>Agaricineae</taxon>
        <taxon>Strophariaceae</taxon>
        <taxon>Pholiota</taxon>
    </lineage>
</organism>
<gene>
    <name evidence="1" type="ORF">BDN70DRAFT_937140</name>
</gene>
<proteinExistence type="predicted"/>
<name>A0A9P5YTU9_9AGAR</name>